<proteinExistence type="predicted"/>
<accession>A0ABP6TVT0</accession>
<evidence type="ECO:0000313" key="3">
    <source>
        <dbReference type="EMBL" id="GAA3498236.1"/>
    </source>
</evidence>
<dbReference type="PROSITE" id="PS50943">
    <property type="entry name" value="HTH_CROC1"/>
    <property type="match status" value="1"/>
</dbReference>
<keyword evidence="4" id="KW-1185">Reference proteome</keyword>
<dbReference type="Gene3D" id="1.10.260.40">
    <property type="entry name" value="lambda repressor-like DNA-binding domains"/>
    <property type="match status" value="1"/>
</dbReference>
<dbReference type="PANTHER" id="PTHR35010:SF2">
    <property type="entry name" value="BLL4672 PROTEIN"/>
    <property type="match status" value="1"/>
</dbReference>
<evidence type="ECO:0000313" key="4">
    <source>
        <dbReference type="Proteomes" id="UP001501455"/>
    </source>
</evidence>
<name>A0ABP6TVT0_9ACTN</name>
<dbReference type="Proteomes" id="UP001501455">
    <property type="component" value="Unassembled WGS sequence"/>
</dbReference>
<dbReference type="RefSeq" id="WP_345578696.1">
    <property type="nucleotide sequence ID" value="NZ_BAAAXF010000036.1"/>
</dbReference>
<evidence type="ECO:0000259" key="2">
    <source>
        <dbReference type="PROSITE" id="PS50943"/>
    </source>
</evidence>
<evidence type="ECO:0000256" key="1">
    <source>
        <dbReference type="SAM" id="MobiDB-lite"/>
    </source>
</evidence>
<gene>
    <name evidence="3" type="ORF">GCM10019016_053390</name>
</gene>
<dbReference type="Gene3D" id="3.30.450.180">
    <property type="match status" value="1"/>
</dbReference>
<dbReference type="PANTHER" id="PTHR35010">
    <property type="entry name" value="BLL4672 PROTEIN-RELATED"/>
    <property type="match status" value="1"/>
</dbReference>
<dbReference type="InterPro" id="IPR010982">
    <property type="entry name" value="Lambda_DNA-bd_dom_sf"/>
</dbReference>
<dbReference type="InterPro" id="IPR001387">
    <property type="entry name" value="Cro/C1-type_HTH"/>
</dbReference>
<dbReference type="InterPro" id="IPR041413">
    <property type="entry name" value="MLTR_LBD"/>
</dbReference>
<reference evidence="4" key="1">
    <citation type="journal article" date="2019" name="Int. J. Syst. Evol. Microbiol.">
        <title>The Global Catalogue of Microorganisms (GCM) 10K type strain sequencing project: providing services to taxonomists for standard genome sequencing and annotation.</title>
        <authorList>
            <consortium name="The Broad Institute Genomics Platform"/>
            <consortium name="The Broad Institute Genome Sequencing Center for Infectious Disease"/>
            <person name="Wu L."/>
            <person name="Ma J."/>
        </authorList>
    </citation>
    <scope>NUCLEOTIDE SEQUENCE [LARGE SCALE GENOMIC DNA]</scope>
    <source>
        <strain evidence="4">JCM 4816</strain>
    </source>
</reference>
<feature type="region of interest" description="Disordered" evidence="1">
    <location>
        <begin position="1"/>
        <end position="38"/>
    </location>
</feature>
<dbReference type="SMART" id="SM00530">
    <property type="entry name" value="HTH_XRE"/>
    <property type="match status" value="1"/>
</dbReference>
<dbReference type="EMBL" id="BAAAXF010000036">
    <property type="protein sequence ID" value="GAA3498236.1"/>
    <property type="molecule type" value="Genomic_DNA"/>
</dbReference>
<dbReference type="Pfam" id="PF13560">
    <property type="entry name" value="HTH_31"/>
    <property type="match status" value="1"/>
</dbReference>
<protein>
    <submittedName>
        <fullName evidence="3">Helix-turn-helix transcriptional regulator</fullName>
    </submittedName>
</protein>
<sequence>MGTPLGDFVRTKRDSTQPESLGLPDHGRRRSPGLRRSDVATRAGISVEYLTRIEQGRDRNPSTAVLHALADALALDPAERGHLRYLAKITGGECSARARPEPPSREVRPPVLETLRLLEPGVAVVTNRLGDVLAWTSAYEAVMDGTGLLEADAPNLTRYVFTDARARTFFADWDDVADEQAFDLWLGPSVENAEWLTAQLAPVAGPDLTRRLNRHVVPPRGVLRLNHPSGCELRLHRETLDLSSDAQHLLVLLPADEETARAVDRLRGRSHQGGLRVVS</sequence>
<dbReference type="Pfam" id="PF17765">
    <property type="entry name" value="MLTR_LBD"/>
    <property type="match status" value="1"/>
</dbReference>
<comment type="caution">
    <text evidence="3">The sequence shown here is derived from an EMBL/GenBank/DDBJ whole genome shotgun (WGS) entry which is preliminary data.</text>
</comment>
<feature type="domain" description="HTH cro/C1-type" evidence="2">
    <location>
        <begin position="29"/>
        <end position="80"/>
    </location>
</feature>
<dbReference type="SUPFAM" id="SSF47413">
    <property type="entry name" value="lambda repressor-like DNA-binding domains"/>
    <property type="match status" value="1"/>
</dbReference>
<dbReference type="CDD" id="cd00093">
    <property type="entry name" value="HTH_XRE"/>
    <property type="match status" value="1"/>
</dbReference>
<organism evidence="3 4">
    <name type="scientific">Streptomyces prasinosporus</name>
    <dbReference type="NCBI Taxonomy" id="68256"/>
    <lineage>
        <taxon>Bacteria</taxon>
        <taxon>Bacillati</taxon>
        <taxon>Actinomycetota</taxon>
        <taxon>Actinomycetes</taxon>
        <taxon>Kitasatosporales</taxon>
        <taxon>Streptomycetaceae</taxon>
        <taxon>Streptomyces</taxon>
        <taxon>Streptomyces albogriseolus group</taxon>
    </lineage>
</organism>